<proteinExistence type="predicted"/>
<evidence type="ECO:0000313" key="2">
    <source>
        <dbReference type="Proteomes" id="UP000604001"/>
    </source>
</evidence>
<accession>A0ABR6U2Q7</accession>
<dbReference type="RefSeq" id="WP_186344014.1">
    <property type="nucleotide sequence ID" value="NZ_BMMR01000001.1"/>
</dbReference>
<reference evidence="1 2" key="1">
    <citation type="submission" date="2020-08" db="EMBL/GenBank/DDBJ databases">
        <title>novel species in genus Nocardioides.</title>
        <authorList>
            <person name="Zhang G."/>
        </authorList>
    </citation>
    <scope>NUCLEOTIDE SEQUENCE [LARGE SCALE GENOMIC DNA]</scope>
    <source>
        <strain evidence="1 2">SC8A-24</strain>
    </source>
</reference>
<gene>
    <name evidence="1" type="ORF">H7344_00125</name>
</gene>
<organism evidence="1 2">
    <name type="scientific">Nocardioides deserti</name>
    <dbReference type="NCBI Taxonomy" id="1588644"/>
    <lineage>
        <taxon>Bacteria</taxon>
        <taxon>Bacillati</taxon>
        <taxon>Actinomycetota</taxon>
        <taxon>Actinomycetes</taxon>
        <taxon>Propionibacteriales</taxon>
        <taxon>Nocardioidaceae</taxon>
        <taxon>Nocardioides</taxon>
    </lineage>
</organism>
<dbReference type="Proteomes" id="UP000604001">
    <property type="component" value="Unassembled WGS sequence"/>
</dbReference>
<comment type="caution">
    <text evidence="1">The sequence shown here is derived from an EMBL/GenBank/DDBJ whole genome shotgun (WGS) entry which is preliminary data.</text>
</comment>
<sequence length="84" mass="9265">MTTSSPAPGSPSRRAYDDAATLAEMRDDCLAVGRNLPLDRVCRAATSPVPSLHFDEFPREVPKRDIRIDKAAQRLANALHLHLD</sequence>
<evidence type="ECO:0000313" key="1">
    <source>
        <dbReference type="EMBL" id="MBC2958696.1"/>
    </source>
</evidence>
<name>A0ABR6U2Q7_9ACTN</name>
<protein>
    <submittedName>
        <fullName evidence="1">Uncharacterized protein</fullName>
    </submittedName>
</protein>
<keyword evidence="2" id="KW-1185">Reference proteome</keyword>
<dbReference type="EMBL" id="JACMYC010000001">
    <property type="protein sequence ID" value="MBC2958696.1"/>
    <property type="molecule type" value="Genomic_DNA"/>
</dbReference>